<evidence type="ECO:0000313" key="3">
    <source>
        <dbReference type="Proteomes" id="UP000325684"/>
    </source>
</evidence>
<organism evidence="2 3">
    <name type="scientific">Microvirga brassicacearum</name>
    <dbReference type="NCBI Taxonomy" id="2580413"/>
    <lineage>
        <taxon>Bacteria</taxon>
        <taxon>Pseudomonadati</taxon>
        <taxon>Pseudomonadota</taxon>
        <taxon>Alphaproteobacteria</taxon>
        <taxon>Hyphomicrobiales</taxon>
        <taxon>Methylobacteriaceae</taxon>
        <taxon>Microvirga</taxon>
    </lineage>
</organism>
<dbReference type="Proteomes" id="UP000325684">
    <property type="component" value="Unassembled WGS sequence"/>
</dbReference>
<dbReference type="OrthoDB" id="8021253at2"/>
<protein>
    <submittedName>
        <fullName evidence="2">Uncharacterized protein</fullName>
    </submittedName>
</protein>
<keyword evidence="3" id="KW-1185">Reference proteome</keyword>
<dbReference type="RefSeq" id="WP_150948083.1">
    <property type="nucleotide sequence ID" value="NZ_VCMV01000052.1"/>
</dbReference>
<comment type="caution">
    <text evidence="2">The sequence shown here is derived from an EMBL/GenBank/DDBJ whole genome shotgun (WGS) entry which is preliminary data.</text>
</comment>
<dbReference type="AlphaFoldDB" id="A0A5N3P5E8"/>
<keyword evidence="1" id="KW-0472">Membrane</keyword>
<accession>A0A5N3P5E8</accession>
<keyword evidence="1" id="KW-1133">Transmembrane helix</keyword>
<keyword evidence="1" id="KW-0812">Transmembrane</keyword>
<name>A0A5N3P5E8_9HYPH</name>
<dbReference type="EMBL" id="VCMV01000052">
    <property type="protein sequence ID" value="KAB0264967.1"/>
    <property type="molecule type" value="Genomic_DNA"/>
</dbReference>
<reference evidence="2 3" key="1">
    <citation type="journal article" date="2019" name="Microorganisms">
        <title>Genome Insights into the Novel Species Microvirga brassicacearum, a Rapeseed Endophyte with Biotechnological Potential.</title>
        <authorList>
            <person name="Jimenez-Gomez A."/>
            <person name="Saati-Santamaria Z."/>
            <person name="Igual J.M."/>
            <person name="Rivas R."/>
            <person name="Mateos P.F."/>
            <person name="Garcia-Fraile P."/>
        </authorList>
    </citation>
    <scope>NUCLEOTIDE SEQUENCE [LARGE SCALE GENOMIC DNA]</scope>
    <source>
        <strain evidence="2 3">CDVBN77</strain>
    </source>
</reference>
<evidence type="ECO:0000256" key="1">
    <source>
        <dbReference type="SAM" id="Phobius"/>
    </source>
</evidence>
<gene>
    <name evidence="2" type="ORF">FEZ63_20755</name>
</gene>
<feature type="transmembrane region" description="Helical" evidence="1">
    <location>
        <begin position="27"/>
        <end position="47"/>
    </location>
</feature>
<proteinExistence type="predicted"/>
<evidence type="ECO:0000313" key="2">
    <source>
        <dbReference type="EMBL" id="KAB0264967.1"/>
    </source>
</evidence>
<sequence>MPTELPPPKKPIHTANDAPDIWLTRTLNWLAVIVGIGLCFYAINYGISSPPQPNSPSASVSAKR</sequence>